<proteinExistence type="predicted"/>
<evidence type="ECO:0008006" key="4">
    <source>
        <dbReference type="Google" id="ProtNLM"/>
    </source>
</evidence>
<organism evidence="2 3">
    <name type="scientific">Flavobacterium zubiriense</name>
    <dbReference type="NCBI Taxonomy" id="3138075"/>
    <lineage>
        <taxon>Bacteria</taxon>
        <taxon>Pseudomonadati</taxon>
        <taxon>Bacteroidota</taxon>
        <taxon>Flavobacteriia</taxon>
        <taxon>Flavobacteriales</taxon>
        <taxon>Flavobacteriaceae</taxon>
        <taxon>Flavobacterium</taxon>
    </lineage>
</organism>
<protein>
    <recommendedName>
        <fullName evidence="4">DoxX-like family protein</fullName>
    </recommendedName>
</protein>
<accession>A0ABV4TGP4</accession>
<name>A0ABV4TGP4_9FLAO</name>
<dbReference type="EMBL" id="JBCFQL010000012">
    <property type="protein sequence ID" value="MFA9192062.1"/>
    <property type="molecule type" value="Genomic_DNA"/>
</dbReference>
<dbReference type="RefSeq" id="WP_373407024.1">
    <property type="nucleotide sequence ID" value="NZ_JBCFQL010000012.1"/>
</dbReference>
<gene>
    <name evidence="2" type="ORF">AAGV28_11850</name>
</gene>
<feature type="transmembrane region" description="Helical" evidence="1">
    <location>
        <begin position="90"/>
        <end position="108"/>
    </location>
</feature>
<comment type="caution">
    <text evidence="2">The sequence shown here is derived from an EMBL/GenBank/DDBJ whole genome shotgun (WGS) entry which is preliminary data.</text>
</comment>
<dbReference type="Proteomes" id="UP001574169">
    <property type="component" value="Unassembled WGS sequence"/>
</dbReference>
<keyword evidence="1" id="KW-1133">Transmembrane helix</keyword>
<keyword evidence="1" id="KW-0812">Transmembrane</keyword>
<evidence type="ECO:0000313" key="2">
    <source>
        <dbReference type="EMBL" id="MFA9192062.1"/>
    </source>
</evidence>
<keyword evidence="3" id="KW-1185">Reference proteome</keyword>
<feature type="transmembrane region" description="Helical" evidence="1">
    <location>
        <begin position="67"/>
        <end position="84"/>
    </location>
</feature>
<evidence type="ECO:0000256" key="1">
    <source>
        <dbReference type="SAM" id="Phobius"/>
    </source>
</evidence>
<keyword evidence="1" id="KW-0472">Membrane</keyword>
<evidence type="ECO:0000313" key="3">
    <source>
        <dbReference type="Proteomes" id="UP001574169"/>
    </source>
</evidence>
<sequence length="109" mass="12230">MISIASLLVFFGFYTLYNTSQKAYLSNTLTVEKWLQNNPKPSKLIGLGLLITAYLILLLEKAIGSSALIYLIQIMTIGSLVVILAPLKIINYKLILGMFFLVVFFETYS</sequence>
<reference evidence="2 3" key="1">
    <citation type="submission" date="2024-04" db="EMBL/GenBank/DDBJ databases">
        <title>New Clade of Flavobacterium.</title>
        <authorList>
            <person name="Matos L."/>
            <person name="Proenca D.N."/>
            <person name="Fransisco R.M."/>
            <person name="Chung A.P."/>
            <person name="Maccario L."/>
            <person name="Sorensen S.J."/>
            <person name="Morais P.V."/>
        </authorList>
    </citation>
    <scope>NUCLEOTIDE SEQUENCE [LARGE SCALE GENOMIC DNA]</scope>
    <source>
        <strain evidence="2 3">FZUC8N2.13</strain>
    </source>
</reference>